<organism evidence="6 7">
    <name type="scientific">Clostridium polyendosporum</name>
    <dbReference type="NCBI Taxonomy" id="69208"/>
    <lineage>
        <taxon>Bacteria</taxon>
        <taxon>Bacillati</taxon>
        <taxon>Bacillota</taxon>
        <taxon>Clostridia</taxon>
        <taxon>Eubacteriales</taxon>
        <taxon>Clostridiaceae</taxon>
        <taxon>Clostridium</taxon>
    </lineage>
</organism>
<dbReference type="Pfam" id="PF19567">
    <property type="entry name" value="CpsB_CapC"/>
    <property type="match status" value="1"/>
</dbReference>
<reference evidence="6" key="1">
    <citation type="submission" date="2021-03" db="EMBL/GenBank/DDBJ databases">
        <title>Taxonomic study of Clostridium polyendosporum from meadow-gley soil under rice.</title>
        <authorList>
            <person name="Kobayashi H."/>
            <person name="Tanizawa Y."/>
            <person name="Yagura M."/>
        </authorList>
    </citation>
    <scope>NUCLEOTIDE SEQUENCE</scope>
    <source>
        <strain evidence="6">JCM 30710</strain>
    </source>
</reference>
<dbReference type="GO" id="GO:0030145">
    <property type="term" value="F:manganese ion binding"/>
    <property type="evidence" value="ECO:0007669"/>
    <property type="project" value="InterPro"/>
</dbReference>
<comment type="similarity">
    <text evidence="1">Belongs to the metallo-dependent hydrolases superfamily. CpsB/CapC family.</text>
</comment>
<dbReference type="GO" id="GO:0004725">
    <property type="term" value="F:protein tyrosine phosphatase activity"/>
    <property type="evidence" value="ECO:0007669"/>
    <property type="project" value="UniProtKB-EC"/>
</dbReference>
<dbReference type="InterPro" id="IPR016667">
    <property type="entry name" value="Caps_polysacc_synth_CpsB/CapC"/>
</dbReference>
<dbReference type="AlphaFoldDB" id="A0A919S149"/>
<evidence type="ECO:0000256" key="5">
    <source>
        <dbReference type="ARBA" id="ARBA00051722"/>
    </source>
</evidence>
<evidence type="ECO:0000256" key="1">
    <source>
        <dbReference type="ARBA" id="ARBA00005750"/>
    </source>
</evidence>
<dbReference type="Proteomes" id="UP000679179">
    <property type="component" value="Unassembled WGS sequence"/>
</dbReference>
<dbReference type="EC" id="3.1.3.48" evidence="2"/>
<sequence>MLDLHSHIVPEIDDGSVSLEVTKDMLINAYNEGTRCICATSHYISGDFQIQKEIYDEKFLSVSKLGEEIGIQVVKGLEVYLTPNLLELYKEGKIWCINEKNYMLIELPMREIPLYTEDVLYNLRLCGVTPIIAHPERNFKIANNLDVLKDLLEQGNLAQINAGSLTGLYGSAIKETALKLVEKNMIHFIGSDAHNNGNRDTSISSGINQIKKINQDLFLWIVDNEEKILSGEGVYPLEIKNEKKKGFLSRLFKK</sequence>
<dbReference type="PIRSF" id="PIRSF016557">
    <property type="entry name" value="Caps_synth_CpsB"/>
    <property type="match status" value="1"/>
</dbReference>
<comment type="catalytic activity">
    <reaction evidence="5">
        <text>O-phospho-L-tyrosyl-[protein] + H2O = L-tyrosyl-[protein] + phosphate</text>
        <dbReference type="Rhea" id="RHEA:10684"/>
        <dbReference type="Rhea" id="RHEA-COMP:10136"/>
        <dbReference type="Rhea" id="RHEA-COMP:20101"/>
        <dbReference type="ChEBI" id="CHEBI:15377"/>
        <dbReference type="ChEBI" id="CHEBI:43474"/>
        <dbReference type="ChEBI" id="CHEBI:46858"/>
        <dbReference type="ChEBI" id="CHEBI:61978"/>
        <dbReference type="EC" id="3.1.3.48"/>
    </reaction>
</comment>
<name>A0A919S149_9CLOT</name>
<dbReference type="InterPro" id="IPR016195">
    <property type="entry name" value="Pol/histidinol_Pase-like"/>
</dbReference>
<evidence type="ECO:0000256" key="3">
    <source>
        <dbReference type="ARBA" id="ARBA00022801"/>
    </source>
</evidence>
<evidence type="ECO:0000313" key="7">
    <source>
        <dbReference type="Proteomes" id="UP000679179"/>
    </source>
</evidence>
<accession>A0A919S149</accession>
<evidence type="ECO:0000256" key="4">
    <source>
        <dbReference type="ARBA" id="ARBA00022912"/>
    </source>
</evidence>
<comment type="caution">
    <text evidence="6">The sequence shown here is derived from an EMBL/GenBank/DDBJ whole genome shotgun (WGS) entry which is preliminary data.</text>
</comment>
<dbReference type="SUPFAM" id="SSF89550">
    <property type="entry name" value="PHP domain-like"/>
    <property type="match status" value="1"/>
</dbReference>
<protein>
    <recommendedName>
        <fullName evidence="2">protein-tyrosine-phosphatase</fullName>
        <ecNumber evidence="2">3.1.3.48</ecNumber>
    </recommendedName>
</protein>
<proteinExistence type="inferred from homology"/>
<dbReference type="RefSeq" id="WP_212903424.1">
    <property type="nucleotide sequence ID" value="NZ_BOPZ01000008.1"/>
</dbReference>
<keyword evidence="4" id="KW-0904">Protein phosphatase</keyword>
<gene>
    <name evidence="6" type="ORF">CPJCM30710_13690</name>
</gene>
<dbReference type="EMBL" id="BOPZ01000008">
    <property type="protein sequence ID" value="GIM28703.1"/>
    <property type="molecule type" value="Genomic_DNA"/>
</dbReference>
<keyword evidence="3" id="KW-0378">Hydrolase</keyword>
<evidence type="ECO:0000256" key="2">
    <source>
        <dbReference type="ARBA" id="ARBA00013064"/>
    </source>
</evidence>
<dbReference type="Gene3D" id="3.20.20.140">
    <property type="entry name" value="Metal-dependent hydrolases"/>
    <property type="match status" value="1"/>
</dbReference>
<evidence type="ECO:0000313" key="6">
    <source>
        <dbReference type="EMBL" id="GIM28703.1"/>
    </source>
</evidence>
<dbReference type="PANTHER" id="PTHR39181">
    <property type="entry name" value="TYROSINE-PROTEIN PHOSPHATASE YWQE"/>
    <property type="match status" value="1"/>
</dbReference>
<dbReference type="PANTHER" id="PTHR39181:SF1">
    <property type="entry name" value="TYROSINE-PROTEIN PHOSPHATASE YWQE"/>
    <property type="match status" value="1"/>
</dbReference>
<keyword evidence="7" id="KW-1185">Reference proteome</keyword>